<reference evidence="4 5" key="1">
    <citation type="submission" date="2016-10" db="EMBL/GenBank/DDBJ databases">
        <title>Paenibacillus species isolates.</title>
        <authorList>
            <person name="Beno S.M."/>
        </authorList>
    </citation>
    <scope>NUCLEOTIDE SEQUENCE [LARGE SCALE GENOMIC DNA]</scope>
    <source>
        <strain evidence="4 5">FSL R5-0923</strain>
    </source>
</reference>
<dbReference type="Proteomes" id="UP000187313">
    <property type="component" value="Unassembled WGS sequence"/>
</dbReference>
<keyword evidence="5" id="KW-1185">Reference proteome</keyword>
<comment type="caution">
    <text evidence="4">The sequence shown here is derived from an EMBL/GenBank/DDBJ whole genome shotgun (WGS) entry which is preliminary data.</text>
</comment>
<evidence type="ECO:0000256" key="2">
    <source>
        <dbReference type="SAM" id="MobiDB-lite"/>
    </source>
</evidence>
<dbReference type="EMBL" id="MPTD01000002">
    <property type="protein sequence ID" value="OMD55084.1"/>
    <property type="molecule type" value="Genomic_DNA"/>
</dbReference>
<keyword evidence="3" id="KW-0812">Transmembrane</keyword>
<evidence type="ECO:0000256" key="3">
    <source>
        <dbReference type="SAM" id="Phobius"/>
    </source>
</evidence>
<keyword evidence="3" id="KW-0472">Membrane</keyword>
<sequence length="289" mass="31760">MAFLVVICFLAFITLGIIGIVSAIRKKPAKIKFILSLLSFILMIVFTVVAGNSDSDKTLQTADTTTKTSTNSNDNSTTVSAEAQNDAEQVKADAEAKAAAEAEAKKKADADAKADAEKKEKEAAAIKAKQDAALAQMVKTVDEVEGITWYQDKEAPKYINENGIYAYFGIKDGQITSGLRLKIQYTGDSWIFIKNYVFNIDGQKFEIDPGFMGAERDMSTDINSPGVWEYHDETLNKSQIKMLTQLIESEKTIMRLEGDQRKEDRTISANQKAALKRVLDAYIAAGGEV</sequence>
<evidence type="ECO:0000313" key="5">
    <source>
        <dbReference type="Proteomes" id="UP000187313"/>
    </source>
</evidence>
<evidence type="ECO:0008006" key="6">
    <source>
        <dbReference type="Google" id="ProtNLM"/>
    </source>
</evidence>
<dbReference type="RefSeq" id="WP_076298204.1">
    <property type="nucleotide sequence ID" value="NZ_MPTD01000002.1"/>
</dbReference>
<feature type="compositionally biased region" description="Low complexity" evidence="2">
    <location>
        <begin position="58"/>
        <end position="80"/>
    </location>
</feature>
<feature type="transmembrane region" description="Helical" evidence="3">
    <location>
        <begin position="33"/>
        <end position="51"/>
    </location>
</feature>
<keyword evidence="3" id="KW-1133">Transmembrane helix</keyword>
<proteinExistence type="predicted"/>
<name>A0ABX3HXG1_9BACL</name>
<accession>A0ABX3HXG1</accession>
<feature type="coiled-coil region" evidence="1">
    <location>
        <begin position="99"/>
        <end position="136"/>
    </location>
</feature>
<evidence type="ECO:0000313" key="4">
    <source>
        <dbReference type="EMBL" id="OMD55084.1"/>
    </source>
</evidence>
<evidence type="ECO:0000256" key="1">
    <source>
        <dbReference type="SAM" id="Coils"/>
    </source>
</evidence>
<keyword evidence="1" id="KW-0175">Coiled coil</keyword>
<feature type="region of interest" description="Disordered" evidence="2">
    <location>
        <begin position="57"/>
        <end position="86"/>
    </location>
</feature>
<gene>
    <name evidence="4" type="ORF">BSK51_03255</name>
</gene>
<organism evidence="4 5">
    <name type="scientific">Paenibacillus odorifer</name>
    <dbReference type="NCBI Taxonomy" id="189426"/>
    <lineage>
        <taxon>Bacteria</taxon>
        <taxon>Bacillati</taxon>
        <taxon>Bacillota</taxon>
        <taxon>Bacilli</taxon>
        <taxon>Bacillales</taxon>
        <taxon>Paenibacillaceae</taxon>
        <taxon>Paenibacillus</taxon>
    </lineage>
</organism>
<protein>
    <recommendedName>
        <fullName evidence="6">DUF4230 domain-containing protein</fullName>
    </recommendedName>
</protein>